<evidence type="ECO:0000313" key="1">
    <source>
        <dbReference type="EMBL" id="KAJ3005072.1"/>
    </source>
</evidence>
<accession>A0ACC1PXR6</accession>
<comment type="caution">
    <text evidence="1">The sequence shown here is derived from an EMBL/GenBank/DDBJ whole genome shotgun (WGS) entry which is preliminary data.</text>
</comment>
<protein>
    <submittedName>
        <fullName evidence="1">Uncharacterized protein</fullName>
    </submittedName>
</protein>
<evidence type="ECO:0000313" key="2">
    <source>
        <dbReference type="Proteomes" id="UP001144978"/>
    </source>
</evidence>
<dbReference type="EMBL" id="JANSHE010001037">
    <property type="protein sequence ID" value="KAJ3005072.1"/>
    <property type="molecule type" value="Genomic_DNA"/>
</dbReference>
<name>A0ACC1PXR6_9APHY</name>
<dbReference type="Proteomes" id="UP001144978">
    <property type="component" value="Unassembled WGS sequence"/>
</dbReference>
<organism evidence="1 2">
    <name type="scientific">Trametes sanguinea</name>
    <dbReference type="NCBI Taxonomy" id="158606"/>
    <lineage>
        <taxon>Eukaryota</taxon>
        <taxon>Fungi</taxon>
        <taxon>Dikarya</taxon>
        <taxon>Basidiomycota</taxon>
        <taxon>Agaricomycotina</taxon>
        <taxon>Agaricomycetes</taxon>
        <taxon>Polyporales</taxon>
        <taxon>Polyporaceae</taxon>
        <taxon>Trametes</taxon>
    </lineage>
</organism>
<gene>
    <name evidence="1" type="ORF">NUW54_g4503</name>
</gene>
<proteinExistence type="predicted"/>
<keyword evidence="2" id="KW-1185">Reference proteome</keyword>
<reference evidence="1" key="1">
    <citation type="submission" date="2022-08" db="EMBL/GenBank/DDBJ databases">
        <title>Genome Sequence of Pycnoporus sanguineus.</title>
        <authorList>
            <person name="Buettner E."/>
        </authorList>
    </citation>
    <scope>NUCLEOTIDE SEQUENCE</scope>
    <source>
        <strain evidence="1">CG-C14</strain>
    </source>
</reference>
<sequence length="133" mass="14737">MNQLVTLARRSVIHPKLARELGALGVRALTRLDVELSNTGSCIARAASPILATSARYVTTVGDSTNRAFRFSKSIDRESMTYDRSACRLQHSQPSQPETLWARRAWNLTMIPHTGLSLVGMHNPSTPLPLIQR</sequence>